<evidence type="ECO:0000313" key="19">
    <source>
        <dbReference type="EMBL" id="CAL4109001.1"/>
    </source>
</evidence>
<dbReference type="Gene3D" id="3.40.50.10440">
    <property type="entry name" value="Dihydroxyacetone kinase, domain 1"/>
    <property type="match status" value="1"/>
</dbReference>
<evidence type="ECO:0000256" key="14">
    <source>
        <dbReference type="ARBA" id="ARBA00047974"/>
    </source>
</evidence>
<evidence type="ECO:0000256" key="16">
    <source>
        <dbReference type="ARBA" id="ARBA00048898"/>
    </source>
</evidence>
<evidence type="ECO:0000256" key="15">
    <source>
        <dbReference type="ARBA" id="ARBA00048526"/>
    </source>
</evidence>
<evidence type="ECO:0000256" key="3">
    <source>
        <dbReference type="ARBA" id="ARBA00012110"/>
    </source>
</evidence>
<dbReference type="Gene3D" id="3.30.1180.20">
    <property type="entry name" value="Dihydroxyacetone kinase, domain 2"/>
    <property type="match status" value="1"/>
</dbReference>
<dbReference type="InterPro" id="IPR036117">
    <property type="entry name" value="DhaL_dom_sf"/>
</dbReference>
<evidence type="ECO:0000256" key="9">
    <source>
        <dbReference type="ARBA" id="ARBA00022840"/>
    </source>
</evidence>
<dbReference type="GO" id="GO:0005829">
    <property type="term" value="C:cytosol"/>
    <property type="evidence" value="ECO:0007669"/>
    <property type="project" value="TreeGrafter"/>
</dbReference>
<dbReference type="Pfam" id="PF02733">
    <property type="entry name" value="Dak1"/>
    <property type="match status" value="1"/>
</dbReference>
<organism evidence="19 20">
    <name type="scientific">Meganyctiphanes norvegica</name>
    <name type="common">Northern krill</name>
    <name type="synonym">Thysanopoda norvegica</name>
    <dbReference type="NCBI Taxonomy" id="48144"/>
    <lineage>
        <taxon>Eukaryota</taxon>
        <taxon>Metazoa</taxon>
        <taxon>Ecdysozoa</taxon>
        <taxon>Arthropoda</taxon>
        <taxon>Crustacea</taxon>
        <taxon>Multicrustacea</taxon>
        <taxon>Malacostraca</taxon>
        <taxon>Eumalacostraca</taxon>
        <taxon>Eucarida</taxon>
        <taxon>Euphausiacea</taxon>
        <taxon>Euphausiidae</taxon>
        <taxon>Meganyctiphanes</taxon>
    </lineage>
</organism>
<evidence type="ECO:0000256" key="13">
    <source>
        <dbReference type="ARBA" id="ARBA00046681"/>
    </source>
</evidence>
<evidence type="ECO:0000256" key="8">
    <source>
        <dbReference type="ARBA" id="ARBA00022777"/>
    </source>
</evidence>
<evidence type="ECO:0000256" key="7">
    <source>
        <dbReference type="ARBA" id="ARBA00022741"/>
    </source>
</evidence>
<dbReference type="FunFam" id="1.25.40.340:FF:000002">
    <property type="entry name" value="Dihydroxyacetone kinase, L subunit"/>
    <property type="match status" value="1"/>
</dbReference>
<feature type="domain" description="DhaL" evidence="17">
    <location>
        <begin position="406"/>
        <end position="605"/>
    </location>
</feature>
<evidence type="ECO:0000259" key="17">
    <source>
        <dbReference type="PROSITE" id="PS51480"/>
    </source>
</evidence>
<keyword evidence="20" id="KW-1185">Reference proteome</keyword>
<dbReference type="PROSITE" id="PS51481">
    <property type="entry name" value="DHAK"/>
    <property type="match status" value="1"/>
</dbReference>
<protein>
    <recommendedName>
        <fullName evidence="5">Triokinase/FMN cyclase</fullName>
        <ecNumber evidence="3">2.7.1.28</ecNumber>
        <ecNumber evidence="2">2.7.1.29</ecNumber>
        <ecNumber evidence="4">4.6.1.15</ecNumber>
    </recommendedName>
    <alternativeName>
        <fullName evidence="11">Bifunctional ATP-dependent dihydroxyacetone kinase/FAD-AMP lyase (cyclizing)</fullName>
    </alternativeName>
</protein>
<evidence type="ECO:0000256" key="5">
    <source>
        <dbReference type="ARBA" id="ARBA00018932"/>
    </source>
</evidence>
<dbReference type="GO" id="GO:0004371">
    <property type="term" value="F:glycerone kinase activity"/>
    <property type="evidence" value="ECO:0007669"/>
    <property type="project" value="UniProtKB-EC"/>
</dbReference>
<keyword evidence="6" id="KW-0808">Transferase</keyword>
<gene>
    <name evidence="19" type="ORF">MNOR_LOCUS19020</name>
</gene>
<dbReference type="FunFam" id="3.40.50.10440:FF:000001">
    <property type="entry name" value="Dihydroxyacetone kinase, DhaK subunit"/>
    <property type="match status" value="1"/>
</dbReference>
<feature type="non-terminal residue" evidence="19">
    <location>
        <position position="605"/>
    </location>
</feature>
<dbReference type="InterPro" id="IPR050861">
    <property type="entry name" value="Dihydroxyacetone_Kinase"/>
</dbReference>
<dbReference type="FunFam" id="3.30.1180.20:FF:000001">
    <property type="entry name" value="Dihydroxyacetone kinase 1"/>
    <property type="match status" value="1"/>
</dbReference>
<proteinExistence type="inferred from homology"/>
<keyword evidence="10" id="KW-0170">Cobalt</keyword>
<evidence type="ECO:0000259" key="18">
    <source>
        <dbReference type="PROSITE" id="PS51481"/>
    </source>
</evidence>
<dbReference type="PROSITE" id="PS51480">
    <property type="entry name" value="DHAL"/>
    <property type="match status" value="1"/>
</dbReference>
<accession>A0AAV2R3G1</accession>
<reference evidence="19 20" key="1">
    <citation type="submission" date="2024-05" db="EMBL/GenBank/DDBJ databases">
        <authorList>
            <person name="Wallberg A."/>
        </authorList>
    </citation>
    <scope>NUCLEOTIDE SEQUENCE [LARGE SCALE GENOMIC DNA]</scope>
</reference>
<dbReference type="AlphaFoldDB" id="A0AAV2R3G1"/>
<feature type="domain" description="DhaK" evidence="18">
    <location>
        <begin position="30"/>
        <end position="362"/>
    </location>
</feature>
<evidence type="ECO:0000256" key="6">
    <source>
        <dbReference type="ARBA" id="ARBA00022679"/>
    </source>
</evidence>
<dbReference type="EC" id="2.7.1.28" evidence="3"/>
<comment type="catalytic activity">
    <reaction evidence="14">
        <text>D-glyceraldehyde + ATP = D-glyceraldehyde 3-phosphate + ADP + H(+)</text>
        <dbReference type="Rhea" id="RHEA:13941"/>
        <dbReference type="ChEBI" id="CHEBI:15378"/>
        <dbReference type="ChEBI" id="CHEBI:17378"/>
        <dbReference type="ChEBI" id="CHEBI:30616"/>
        <dbReference type="ChEBI" id="CHEBI:59776"/>
        <dbReference type="ChEBI" id="CHEBI:456216"/>
        <dbReference type="EC" id="2.7.1.28"/>
    </reaction>
</comment>
<comment type="catalytic activity">
    <reaction evidence="15">
        <text>FAD = riboflavin cyclic-4',5'-phosphate + AMP + H(+)</text>
        <dbReference type="Rhea" id="RHEA:13729"/>
        <dbReference type="ChEBI" id="CHEBI:15378"/>
        <dbReference type="ChEBI" id="CHEBI:57692"/>
        <dbReference type="ChEBI" id="CHEBI:76202"/>
        <dbReference type="ChEBI" id="CHEBI:456215"/>
        <dbReference type="EC" id="4.6.1.15"/>
    </reaction>
</comment>
<comment type="subunit">
    <text evidence="13">Homodimer. Interacts with IFIH1 (via the CARD domains), the interaction is inhibited by viral infection.</text>
</comment>
<evidence type="ECO:0000256" key="1">
    <source>
        <dbReference type="ARBA" id="ARBA00008757"/>
    </source>
</evidence>
<dbReference type="GO" id="GO:0034012">
    <property type="term" value="F:FAD-AMP lyase (cyclizing) activity"/>
    <property type="evidence" value="ECO:0007669"/>
    <property type="project" value="UniProtKB-EC"/>
</dbReference>
<dbReference type="Proteomes" id="UP001497623">
    <property type="component" value="Unassembled WGS sequence"/>
</dbReference>
<evidence type="ECO:0000256" key="12">
    <source>
        <dbReference type="ARBA" id="ARBA00045490"/>
    </source>
</evidence>
<comment type="catalytic activity">
    <reaction evidence="16">
        <text>dihydroxyacetone + ATP = dihydroxyacetone phosphate + ADP + H(+)</text>
        <dbReference type="Rhea" id="RHEA:15773"/>
        <dbReference type="ChEBI" id="CHEBI:15378"/>
        <dbReference type="ChEBI" id="CHEBI:16016"/>
        <dbReference type="ChEBI" id="CHEBI:30616"/>
        <dbReference type="ChEBI" id="CHEBI:57642"/>
        <dbReference type="ChEBI" id="CHEBI:456216"/>
        <dbReference type="EC" id="2.7.1.29"/>
    </reaction>
</comment>
<comment type="caution">
    <text evidence="19">The sequence shown here is derived from an EMBL/GenBank/DDBJ whole genome shotgun (WGS) entry which is preliminary data.</text>
</comment>
<comment type="similarity">
    <text evidence="1">Belongs to the dihydroxyacetone kinase (DAK) family.</text>
</comment>
<evidence type="ECO:0000256" key="11">
    <source>
        <dbReference type="ARBA" id="ARBA00032426"/>
    </source>
</evidence>
<dbReference type="PANTHER" id="PTHR28629:SF4">
    <property type="entry name" value="TRIOKINASE_FMN CYCLASE"/>
    <property type="match status" value="1"/>
</dbReference>
<evidence type="ECO:0000256" key="2">
    <source>
        <dbReference type="ARBA" id="ARBA00012107"/>
    </source>
</evidence>
<dbReference type="InterPro" id="IPR004006">
    <property type="entry name" value="DhaK_dom"/>
</dbReference>
<dbReference type="EC" id="2.7.1.29" evidence="2"/>
<dbReference type="SUPFAM" id="SSF101473">
    <property type="entry name" value="DhaL-like"/>
    <property type="match status" value="1"/>
</dbReference>
<dbReference type="SUPFAM" id="SSF82549">
    <property type="entry name" value="DAK1/DegV-like"/>
    <property type="match status" value="1"/>
</dbReference>
<keyword evidence="9" id="KW-0067">ATP-binding</keyword>
<dbReference type="EMBL" id="CAXKWB010013899">
    <property type="protein sequence ID" value="CAL4109001.1"/>
    <property type="molecule type" value="Genomic_DNA"/>
</dbReference>
<dbReference type="Gene3D" id="1.25.40.340">
    <property type="match status" value="1"/>
</dbReference>
<evidence type="ECO:0000256" key="4">
    <source>
        <dbReference type="ARBA" id="ARBA00012578"/>
    </source>
</evidence>
<keyword evidence="7" id="KW-0547">Nucleotide-binding</keyword>
<keyword evidence="8" id="KW-0418">Kinase</keyword>
<name>A0AAV2R3G1_MEGNR</name>
<evidence type="ECO:0000256" key="10">
    <source>
        <dbReference type="ARBA" id="ARBA00023285"/>
    </source>
</evidence>
<dbReference type="EC" id="4.6.1.15" evidence="4"/>
<comment type="function">
    <text evidence="12">Catalyzes both the phosphorylation of dihydroxyacetone and of glyceraldehyde, and the splitting of ribonucleoside diphosphate-X compounds among which FAD is the best substrate. Represses IFIH1-mediated cellular antiviral response.</text>
</comment>
<dbReference type="SMART" id="SM01120">
    <property type="entry name" value="Dak2"/>
    <property type="match status" value="1"/>
</dbReference>
<dbReference type="Pfam" id="PF02734">
    <property type="entry name" value="Dak2"/>
    <property type="match status" value="1"/>
</dbReference>
<dbReference type="GO" id="GO:0019563">
    <property type="term" value="P:glycerol catabolic process"/>
    <property type="evidence" value="ECO:0007669"/>
    <property type="project" value="TreeGrafter"/>
</dbReference>
<dbReference type="PANTHER" id="PTHR28629">
    <property type="entry name" value="TRIOKINASE/FMN CYCLASE"/>
    <property type="match status" value="1"/>
</dbReference>
<dbReference type="GO" id="GO:0050354">
    <property type="term" value="F:triokinase activity"/>
    <property type="evidence" value="ECO:0007669"/>
    <property type="project" value="UniProtKB-EC"/>
</dbReference>
<dbReference type="InterPro" id="IPR004007">
    <property type="entry name" value="DhaL_dom"/>
</dbReference>
<evidence type="ECO:0000313" key="20">
    <source>
        <dbReference type="Proteomes" id="UP001497623"/>
    </source>
</evidence>
<dbReference type="GO" id="GO:0005524">
    <property type="term" value="F:ATP binding"/>
    <property type="evidence" value="ECO:0007669"/>
    <property type="project" value="UniProtKB-KW"/>
</dbReference>
<sequence>MFSTHNSNTNHYICYCDIPESIMSAQLLNTTERCVDDCLLGITQAHPGLVLLPEQRVVVDGSCLISGAKPRVRLVSGGGSGHEPFPVGFIGEGMLSAAVCGPVFTSPPPSSVAAAIAAVGKKNTEGVLVVVLNYTGDRINFGLALERCRSAGIKVEMHVSGDDSALSTLSGTAGRRGLCGTLFTFKIAGAMAARGSSLQDIVGTCQRLAQATGTIGVASSGCRMPGAAAPLFNVEDGHLELGLGVHGEAGAATLKAGSASEVMSTLLKQLTRADSASRLDIQRGDNVAVIVNNLGGTSEIEMAVMTKEVIEQLKNLGVKPQRVYIGGLMTSLDMRGIHISVLRLQDSQWLTYLDDPTSDYHIDNGFLHMGQGHSDYSMIKYTDLGQRGTVVAKCSTYELGDADAANAFRKCLESVVKSVPFQESHLNALDAGCGDGDCGATLCSGLSAMSKLLGSLDFQHPSSVLSSLGEVASSSMGGSSGGLYSILFTAAANNLQPGHAVKLIEKESWVSAFRAGLDAVSKYGGANKGDRTMLDALLPACEALKQTTGSLTDILVAMAAAADKGAKATTAMTPRVGRASYVRASSVTGEDAGARAVACILKAMA</sequence>